<evidence type="ECO:0000259" key="2">
    <source>
        <dbReference type="Pfam" id="PF03016"/>
    </source>
</evidence>
<dbReference type="InterPro" id="IPR040911">
    <property type="entry name" value="Exostosin_GT47"/>
</dbReference>
<dbReference type="InterPro" id="IPR004263">
    <property type="entry name" value="Exostosin"/>
</dbReference>
<evidence type="ECO:0000256" key="1">
    <source>
        <dbReference type="ARBA" id="ARBA00010271"/>
    </source>
</evidence>
<reference evidence="3" key="1">
    <citation type="submission" date="2021-01" db="EMBL/GenBank/DDBJ databases">
        <authorList>
            <person name="Corre E."/>
            <person name="Pelletier E."/>
            <person name="Niang G."/>
            <person name="Scheremetjew M."/>
            <person name="Finn R."/>
            <person name="Kale V."/>
            <person name="Holt S."/>
            <person name="Cochrane G."/>
            <person name="Meng A."/>
            <person name="Brown T."/>
            <person name="Cohen L."/>
        </authorList>
    </citation>
    <scope>NUCLEOTIDE SEQUENCE</scope>
    <source>
        <strain evidence="3">RCC1130</strain>
    </source>
</reference>
<feature type="domain" description="Exostosin GT47" evidence="2">
    <location>
        <begin position="31"/>
        <end position="264"/>
    </location>
</feature>
<sequence>MLAQTPPFYIYSGAAYDHAPLLECWPAWPYEDQAAEVRMLQLLWTHPARVDIAERASVFIVPAMPYLSYLAGDCFGSSHEARMGRVAASLLRSPYLARSAGWDHMMVSNTFRTAAFRALKGVLANATIGWFEEPSALRAGPNTLYKQAFWRCTVVVPYQANPFCAQQRAAHRPGIARDISIFFQGSWNAAKRLRSYFSSLTSLERANILDVSREEMNAMLPWSRLNSSYRSANELIEKKRAMARFSKLGTAQGMLRSEFCLVPKAGTRMCHGMLN</sequence>
<dbReference type="PANTHER" id="PTHR11062">
    <property type="entry name" value="EXOSTOSIN HEPARAN SULFATE GLYCOSYLTRANSFERASE -RELATED"/>
    <property type="match status" value="1"/>
</dbReference>
<protein>
    <recommendedName>
        <fullName evidence="2">Exostosin GT47 domain-containing protein</fullName>
    </recommendedName>
</protein>
<comment type="similarity">
    <text evidence="1">Belongs to the glycosyltransferase 47 family.</text>
</comment>
<dbReference type="PANTHER" id="PTHR11062:SF281">
    <property type="entry name" value="EXOSTOSIN-LIKE 2"/>
    <property type="match status" value="1"/>
</dbReference>
<dbReference type="Pfam" id="PF03016">
    <property type="entry name" value="Exostosin_GT47"/>
    <property type="match status" value="1"/>
</dbReference>
<organism evidence="3">
    <name type="scientific">Calcidiscus leptoporus</name>
    <dbReference type="NCBI Taxonomy" id="127549"/>
    <lineage>
        <taxon>Eukaryota</taxon>
        <taxon>Haptista</taxon>
        <taxon>Haptophyta</taxon>
        <taxon>Prymnesiophyceae</taxon>
        <taxon>Coccolithales</taxon>
        <taxon>Calcidiscaceae</taxon>
        <taxon>Calcidiscus</taxon>
    </lineage>
</organism>
<gene>
    <name evidence="3" type="ORF">CLEP1334_LOCUS29786</name>
</gene>
<name>A0A7S0P623_9EUKA</name>
<dbReference type="EMBL" id="HBER01059641">
    <property type="protein sequence ID" value="CAD8554495.1"/>
    <property type="molecule type" value="Transcribed_RNA"/>
</dbReference>
<accession>A0A7S0P623</accession>
<dbReference type="AlphaFoldDB" id="A0A7S0P623"/>
<evidence type="ECO:0000313" key="3">
    <source>
        <dbReference type="EMBL" id="CAD8554495.1"/>
    </source>
</evidence>
<proteinExistence type="inferred from homology"/>
<dbReference type="GO" id="GO:0016757">
    <property type="term" value="F:glycosyltransferase activity"/>
    <property type="evidence" value="ECO:0007669"/>
    <property type="project" value="InterPro"/>
</dbReference>